<keyword evidence="3" id="KW-1185">Reference proteome</keyword>
<proteinExistence type="predicted"/>
<evidence type="ECO:0000313" key="3">
    <source>
        <dbReference type="Proteomes" id="UP000281975"/>
    </source>
</evidence>
<sequence length="99" mass="11168">MRVTLKSAETANAAEHQQAYDDGVRRDEILDDEIQRITESPDEVVEALKEIDDIDTYERACVDRDYAASEFERAQGAAIKSRMEYDAICDLAKKNLGVV</sequence>
<dbReference type="AlphaFoldDB" id="A0A420WUL1"/>
<protein>
    <submittedName>
        <fullName evidence="2">Uncharacterized protein</fullName>
    </submittedName>
</protein>
<name>A0A420WUL1_9GAMM</name>
<dbReference type="Proteomes" id="UP000281975">
    <property type="component" value="Unassembled WGS sequence"/>
</dbReference>
<organism evidence="2 3">
    <name type="scientific">Kushneria sinocarnis</name>
    <dbReference type="NCBI Taxonomy" id="595502"/>
    <lineage>
        <taxon>Bacteria</taxon>
        <taxon>Pseudomonadati</taxon>
        <taxon>Pseudomonadota</taxon>
        <taxon>Gammaproteobacteria</taxon>
        <taxon>Oceanospirillales</taxon>
        <taxon>Halomonadaceae</taxon>
        <taxon>Kushneria</taxon>
    </lineage>
</organism>
<comment type="caution">
    <text evidence="2">The sequence shown here is derived from an EMBL/GenBank/DDBJ whole genome shotgun (WGS) entry which is preliminary data.</text>
</comment>
<feature type="region of interest" description="Disordered" evidence="1">
    <location>
        <begin position="1"/>
        <end position="25"/>
    </location>
</feature>
<evidence type="ECO:0000256" key="1">
    <source>
        <dbReference type="SAM" id="MobiDB-lite"/>
    </source>
</evidence>
<reference evidence="2 3" key="1">
    <citation type="submission" date="2018-10" db="EMBL/GenBank/DDBJ databases">
        <title>Genomic Encyclopedia of Type Strains, Phase IV (KMG-IV): sequencing the most valuable type-strain genomes for metagenomic binning, comparative biology and taxonomic classification.</title>
        <authorList>
            <person name="Goeker M."/>
        </authorList>
    </citation>
    <scope>NUCLEOTIDE SEQUENCE [LARGE SCALE GENOMIC DNA]</scope>
    <source>
        <strain evidence="2 3">DSM 23229</strain>
    </source>
</reference>
<gene>
    <name evidence="2" type="ORF">C7446_2531</name>
</gene>
<dbReference type="EMBL" id="RBIN01000007">
    <property type="protein sequence ID" value="RKQ97112.1"/>
    <property type="molecule type" value="Genomic_DNA"/>
</dbReference>
<dbReference type="RefSeq" id="WP_121173450.1">
    <property type="nucleotide sequence ID" value="NZ_RBIN01000007.1"/>
</dbReference>
<accession>A0A420WUL1</accession>
<evidence type="ECO:0000313" key="2">
    <source>
        <dbReference type="EMBL" id="RKQ97112.1"/>
    </source>
</evidence>